<reference evidence="2" key="1">
    <citation type="journal article" date="2021" name="Front. Microbiol.">
        <title>Comprehensive Comparative Genomics and Phenotyping of Methylobacterium Species.</title>
        <authorList>
            <person name="Alessa O."/>
            <person name="Ogura Y."/>
            <person name="Fujitani Y."/>
            <person name="Takami H."/>
            <person name="Hayashi T."/>
            <person name="Sahin N."/>
            <person name="Tani A."/>
        </authorList>
    </citation>
    <scope>NUCLEOTIDE SEQUENCE</scope>
    <source>
        <strain evidence="2">NBRC 15686</strain>
    </source>
</reference>
<feature type="domain" description="Integrase catalytic" evidence="1">
    <location>
        <begin position="103"/>
        <end position="230"/>
    </location>
</feature>
<protein>
    <submittedName>
        <fullName evidence="2">IS3 family transposase ISMdi3</fullName>
    </submittedName>
</protein>
<dbReference type="Gene3D" id="3.30.420.10">
    <property type="entry name" value="Ribonuclease H-like superfamily/Ribonuclease H"/>
    <property type="match status" value="1"/>
</dbReference>
<proteinExistence type="predicted"/>
<dbReference type="Pfam" id="PF13276">
    <property type="entry name" value="HTH_21"/>
    <property type="match status" value="1"/>
</dbReference>
<dbReference type="Proteomes" id="UP001055039">
    <property type="component" value="Unassembled WGS sequence"/>
</dbReference>
<name>A0ABQ4ULC3_9HYPH</name>
<dbReference type="SUPFAM" id="SSF53098">
    <property type="entry name" value="Ribonuclease H-like"/>
    <property type="match status" value="1"/>
</dbReference>
<dbReference type="NCBIfam" id="NF033516">
    <property type="entry name" value="transpos_IS3"/>
    <property type="match status" value="1"/>
</dbReference>
<dbReference type="Pfam" id="PF00665">
    <property type="entry name" value="rve"/>
    <property type="match status" value="1"/>
</dbReference>
<dbReference type="InterPro" id="IPR048020">
    <property type="entry name" value="Transpos_IS3"/>
</dbReference>
<sequence>MDGIREKYGLSERHACRIVGQHRGTQRYVPTVPADEDELTRAIVALASEYGRYGYRRVTALLQADGWQVGKDRVQRIWRREGLKVPSRQRPRSRLWLNDGSCVRLRPLHRNHVWSFDFVRAQTHDGRSLRILTLIDEHSRTCLALKVARRINSLGVIEALADAMCLHGIPEHIRCHNGPEMISKALCKWVAKTGPQIQYIAPGSPWENGYCESFNGKLRDECLRQRSSTR</sequence>
<dbReference type="InterPro" id="IPR001584">
    <property type="entry name" value="Integrase_cat-core"/>
</dbReference>
<evidence type="ECO:0000259" key="1">
    <source>
        <dbReference type="PROSITE" id="PS50994"/>
    </source>
</evidence>
<dbReference type="PANTHER" id="PTHR47515:SF1">
    <property type="entry name" value="BLR2054 PROTEIN"/>
    <property type="match status" value="1"/>
</dbReference>
<dbReference type="InterPro" id="IPR036397">
    <property type="entry name" value="RNaseH_sf"/>
</dbReference>
<reference evidence="2" key="2">
    <citation type="submission" date="2021-08" db="EMBL/GenBank/DDBJ databases">
        <authorList>
            <person name="Tani A."/>
            <person name="Ola A."/>
            <person name="Ogura Y."/>
            <person name="Katsura K."/>
            <person name="Hayashi T."/>
        </authorList>
    </citation>
    <scope>NUCLEOTIDE SEQUENCE</scope>
    <source>
        <strain evidence="2">NBRC 15686</strain>
    </source>
</reference>
<keyword evidence="3" id="KW-1185">Reference proteome</keyword>
<dbReference type="EMBL" id="BPRC01000044">
    <property type="protein sequence ID" value="GJE68129.1"/>
    <property type="molecule type" value="Genomic_DNA"/>
</dbReference>
<dbReference type="PROSITE" id="PS50994">
    <property type="entry name" value="INTEGRASE"/>
    <property type="match status" value="1"/>
</dbReference>
<comment type="caution">
    <text evidence="2">The sequence shown here is derived from an EMBL/GenBank/DDBJ whole genome shotgun (WGS) entry which is preliminary data.</text>
</comment>
<accession>A0ABQ4ULC3</accession>
<dbReference type="PANTHER" id="PTHR47515">
    <property type="entry name" value="LOW CALCIUM RESPONSE LOCUS PROTEIN T"/>
    <property type="match status" value="1"/>
</dbReference>
<evidence type="ECO:0000313" key="3">
    <source>
        <dbReference type="Proteomes" id="UP001055039"/>
    </source>
</evidence>
<organism evidence="2 3">
    <name type="scientific">Methylorubrum aminovorans</name>
    <dbReference type="NCBI Taxonomy" id="269069"/>
    <lineage>
        <taxon>Bacteria</taxon>
        <taxon>Pseudomonadati</taxon>
        <taxon>Pseudomonadota</taxon>
        <taxon>Alphaproteobacteria</taxon>
        <taxon>Hyphomicrobiales</taxon>
        <taxon>Methylobacteriaceae</taxon>
        <taxon>Methylorubrum</taxon>
    </lineage>
</organism>
<dbReference type="InterPro" id="IPR012337">
    <property type="entry name" value="RNaseH-like_sf"/>
</dbReference>
<evidence type="ECO:0000313" key="2">
    <source>
        <dbReference type="EMBL" id="GJE68129.1"/>
    </source>
</evidence>
<dbReference type="InterPro" id="IPR025948">
    <property type="entry name" value="HTH-like_dom"/>
</dbReference>
<gene>
    <name evidence="2" type="ORF">LNAOJCKE_5365</name>
</gene>